<gene>
    <name evidence="2" type="ORF">KFK09_000650</name>
</gene>
<feature type="domain" description="Reverse transcriptase" evidence="1">
    <location>
        <begin position="15"/>
        <end position="127"/>
    </location>
</feature>
<sequence>MPKNWKETLIVLIPKVHNASEMSKFRPIILCQTIYKMVAGMILNKLKFCLPSIILEEQDAFILGRTISDNCLMAQEVINKLKFSKAKSGFMLIKLDMEQIYDSMCWATLIQILRLMRFLENIVNLIFQCVIHPKFSIIMNGNYCE</sequence>
<keyword evidence="3" id="KW-1185">Reference proteome</keyword>
<proteinExistence type="predicted"/>
<dbReference type="SUPFAM" id="SSF56672">
    <property type="entry name" value="DNA/RNA polymerases"/>
    <property type="match status" value="1"/>
</dbReference>
<organism evidence="2 3">
    <name type="scientific">Dendrobium nobile</name>
    <name type="common">Orchid</name>
    <dbReference type="NCBI Taxonomy" id="94219"/>
    <lineage>
        <taxon>Eukaryota</taxon>
        <taxon>Viridiplantae</taxon>
        <taxon>Streptophyta</taxon>
        <taxon>Embryophyta</taxon>
        <taxon>Tracheophyta</taxon>
        <taxon>Spermatophyta</taxon>
        <taxon>Magnoliopsida</taxon>
        <taxon>Liliopsida</taxon>
        <taxon>Asparagales</taxon>
        <taxon>Orchidaceae</taxon>
        <taxon>Epidendroideae</taxon>
        <taxon>Malaxideae</taxon>
        <taxon>Dendrobiinae</taxon>
        <taxon>Dendrobium</taxon>
    </lineage>
</organism>
<dbReference type="InterPro" id="IPR000477">
    <property type="entry name" value="RT_dom"/>
</dbReference>
<dbReference type="OrthoDB" id="785525at2759"/>
<dbReference type="PANTHER" id="PTHR19446">
    <property type="entry name" value="REVERSE TRANSCRIPTASES"/>
    <property type="match status" value="1"/>
</dbReference>
<dbReference type="Proteomes" id="UP000829196">
    <property type="component" value="Unassembled WGS sequence"/>
</dbReference>
<protein>
    <recommendedName>
        <fullName evidence="1">Reverse transcriptase domain-containing protein</fullName>
    </recommendedName>
</protein>
<name>A0A8T3C968_DENNO</name>
<comment type="caution">
    <text evidence="2">The sequence shown here is derived from an EMBL/GenBank/DDBJ whole genome shotgun (WGS) entry which is preliminary data.</text>
</comment>
<dbReference type="EMBL" id="JAGYWB010000001">
    <property type="protein sequence ID" value="KAI0531098.1"/>
    <property type="molecule type" value="Genomic_DNA"/>
</dbReference>
<dbReference type="SMR" id="A0A8T3C968"/>
<reference evidence="2" key="1">
    <citation type="journal article" date="2022" name="Front. Genet.">
        <title>Chromosome-Scale Assembly of the Dendrobium nobile Genome Provides Insights Into the Molecular Mechanism of the Biosynthesis of the Medicinal Active Ingredient of Dendrobium.</title>
        <authorList>
            <person name="Xu Q."/>
            <person name="Niu S.-C."/>
            <person name="Li K.-L."/>
            <person name="Zheng P.-J."/>
            <person name="Zhang X.-J."/>
            <person name="Jia Y."/>
            <person name="Liu Y."/>
            <person name="Niu Y.-X."/>
            <person name="Yu L.-H."/>
            <person name="Chen D.-F."/>
            <person name="Zhang G.-Q."/>
        </authorList>
    </citation>
    <scope>NUCLEOTIDE SEQUENCE</scope>
    <source>
        <tissue evidence="2">Leaf</tissue>
    </source>
</reference>
<dbReference type="Pfam" id="PF00078">
    <property type="entry name" value="RVT_1"/>
    <property type="match status" value="1"/>
</dbReference>
<evidence type="ECO:0000313" key="2">
    <source>
        <dbReference type="EMBL" id="KAI0531098.1"/>
    </source>
</evidence>
<evidence type="ECO:0000259" key="1">
    <source>
        <dbReference type="Pfam" id="PF00078"/>
    </source>
</evidence>
<accession>A0A8T3C968</accession>
<dbReference type="InterPro" id="IPR043502">
    <property type="entry name" value="DNA/RNA_pol_sf"/>
</dbReference>
<evidence type="ECO:0000313" key="3">
    <source>
        <dbReference type="Proteomes" id="UP000829196"/>
    </source>
</evidence>
<dbReference type="AlphaFoldDB" id="A0A8T3C968"/>